<reference evidence="2 3" key="1">
    <citation type="submission" date="2023-02" db="EMBL/GenBank/DDBJ databases">
        <title>LHISI_Scaffold_Assembly.</title>
        <authorList>
            <person name="Stuart O.P."/>
            <person name="Cleave R."/>
            <person name="Magrath M.J.L."/>
            <person name="Mikheyev A.S."/>
        </authorList>
    </citation>
    <scope>NUCLEOTIDE SEQUENCE [LARGE SCALE GENOMIC DNA]</scope>
    <source>
        <strain evidence="2">Daus_M_001</strain>
        <tissue evidence="2">Leg muscle</tissue>
    </source>
</reference>
<keyword evidence="3" id="KW-1185">Reference proteome</keyword>
<name>A0ABQ9H270_9NEOP</name>
<accession>A0ABQ9H270</accession>
<comment type="caution">
    <text evidence="2">The sequence shown here is derived from an EMBL/GenBank/DDBJ whole genome shotgun (WGS) entry which is preliminary data.</text>
</comment>
<feature type="compositionally biased region" description="Basic and acidic residues" evidence="1">
    <location>
        <begin position="1"/>
        <end position="17"/>
    </location>
</feature>
<dbReference type="Proteomes" id="UP001159363">
    <property type="component" value="Chromosome 6"/>
</dbReference>
<feature type="region of interest" description="Disordered" evidence="1">
    <location>
        <begin position="1"/>
        <end position="24"/>
    </location>
</feature>
<sequence>MEQPRNERPGETGDPRENPLTNGIVRHDSNMRKNLDRGCRVVLVSGSRDSSFTRPEGITEEPSTRMLGGENYDNIHPAFRGNGVCCCYGRLSQDQQLHLYVVRKLPRRTRTLPPDAFPIYVSRPTRYSDVESFLAEARSSKGRDARAALVTLSAVSKTSCGASILLLPKTEDRMILGRPICCQSVSVVAQLKTGPEHHATTTDAGEGRGGVVVRMLTSHLCEPGPFPGGVASGFSRAGIVPDDAAGRRVFSGISRFPRPYIPALLHTHLYFPIIGSQESHSTLFTHSLTHSSTLYNWVCLIQSGAEIQQPLMLLTPPNRKRAYRRRTQRFERQKEVDTEDEAGVYRSGSDEPMSVIEVSMEQHRNERTEETGGFRENPPTNDIVRHVSHMRNKTGLVFRRGLDKRGFRRILLRTQSPRLAITCQIVRQADVLLRVVEGLDVGVESTRGVGRMGISRRTGPFDNRYL</sequence>
<organism evidence="2 3">
    <name type="scientific">Dryococelus australis</name>
    <dbReference type="NCBI Taxonomy" id="614101"/>
    <lineage>
        <taxon>Eukaryota</taxon>
        <taxon>Metazoa</taxon>
        <taxon>Ecdysozoa</taxon>
        <taxon>Arthropoda</taxon>
        <taxon>Hexapoda</taxon>
        <taxon>Insecta</taxon>
        <taxon>Pterygota</taxon>
        <taxon>Neoptera</taxon>
        <taxon>Polyneoptera</taxon>
        <taxon>Phasmatodea</taxon>
        <taxon>Verophasmatodea</taxon>
        <taxon>Anareolatae</taxon>
        <taxon>Phasmatidae</taxon>
        <taxon>Eurycanthinae</taxon>
        <taxon>Dryococelus</taxon>
    </lineage>
</organism>
<dbReference type="EMBL" id="JARBHB010000007">
    <property type="protein sequence ID" value="KAJ8878398.1"/>
    <property type="molecule type" value="Genomic_DNA"/>
</dbReference>
<proteinExistence type="predicted"/>
<evidence type="ECO:0000313" key="2">
    <source>
        <dbReference type="EMBL" id="KAJ8878398.1"/>
    </source>
</evidence>
<evidence type="ECO:0000256" key="1">
    <source>
        <dbReference type="SAM" id="MobiDB-lite"/>
    </source>
</evidence>
<gene>
    <name evidence="2" type="ORF">PR048_018976</name>
</gene>
<protein>
    <submittedName>
        <fullName evidence="2">Uncharacterized protein</fullName>
    </submittedName>
</protein>
<evidence type="ECO:0000313" key="3">
    <source>
        <dbReference type="Proteomes" id="UP001159363"/>
    </source>
</evidence>